<keyword evidence="1" id="KW-0472">Membrane</keyword>
<dbReference type="Proteomes" id="UP000076858">
    <property type="component" value="Unassembled WGS sequence"/>
</dbReference>
<gene>
    <name evidence="2" type="ORF">APZ42_002476</name>
</gene>
<protein>
    <submittedName>
        <fullName evidence="2">Intraflagellar transport protein 80</fullName>
    </submittedName>
</protein>
<keyword evidence="1" id="KW-0812">Transmembrane</keyword>
<reference evidence="2 3" key="1">
    <citation type="submission" date="2016-03" db="EMBL/GenBank/DDBJ databases">
        <title>EvidentialGene: Evidence-directed Construction of Genes on Genomes.</title>
        <authorList>
            <person name="Gilbert D.G."/>
            <person name="Choi J.-H."/>
            <person name="Mockaitis K."/>
            <person name="Colbourne J."/>
            <person name="Pfrender M."/>
        </authorList>
    </citation>
    <scope>NUCLEOTIDE SEQUENCE [LARGE SCALE GENOMIC DNA]</scope>
    <source>
        <strain evidence="2 3">Xinb3</strain>
        <tissue evidence="2">Complete organism</tissue>
    </source>
</reference>
<evidence type="ECO:0000313" key="2">
    <source>
        <dbReference type="EMBL" id="KZS01002.1"/>
    </source>
</evidence>
<keyword evidence="2" id="KW-0966">Cell projection</keyword>
<evidence type="ECO:0000313" key="3">
    <source>
        <dbReference type="Proteomes" id="UP000076858"/>
    </source>
</evidence>
<name>A0A164I8Q8_9CRUS</name>
<proteinExistence type="predicted"/>
<keyword evidence="3" id="KW-1185">Reference proteome</keyword>
<keyword evidence="2" id="KW-0969">Cilium</keyword>
<dbReference type="AlphaFoldDB" id="A0A164I8Q8"/>
<keyword evidence="2" id="KW-0282">Flagellum</keyword>
<evidence type="ECO:0000256" key="1">
    <source>
        <dbReference type="SAM" id="Phobius"/>
    </source>
</evidence>
<feature type="transmembrane region" description="Helical" evidence="1">
    <location>
        <begin position="6"/>
        <end position="25"/>
    </location>
</feature>
<comment type="caution">
    <text evidence="2">The sequence shown here is derived from an EMBL/GenBank/DDBJ whole genome shotgun (WGS) entry which is preliminary data.</text>
</comment>
<sequence>MMTPMLIIYNPPGFVCHLISIFINCHCEIYMRKKPFFVELHNTTL</sequence>
<organism evidence="2 3">
    <name type="scientific">Daphnia magna</name>
    <dbReference type="NCBI Taxonomy" id="35525"/>
    <lineage>
        <taxon>Eukaryota</taxon>
        <taxon>Metazoa</taxon>
        <taxon>Ecdysozoa</taxon>
        <taxon>Arthropoda</taxon>
        <taxon>Crustacea</taxon>
        <taxon>Branchiopoda</taxon>
        <taxon>Diplostraca</taxon>
        <taxon>Cladocera</taxon>
        <taxon>Anomopoda</taxon>
        <taxon>Daphniidae</taxon>
        <taxon>Daphnia</taxon>
    </lineage>
</organism>
<keyword evidence="1" id="KW-1133">Transmembrane helix</keyword>
<dbReference type="EMBL" id="LRGB01007898">
    <property type="protein sequence ID" value="KZS01002.1"/>
    <property type="molecule type" value="Genomic_DNA"/>
</dbReference>
<accession>A0A164I8Q8</accession>